<feature type="region of interest" description="Disordered" evidence="1">
    <location>
        <begin position="55"/>
        <end position="90"/>
    </location>
</feature>
<gene>
    <name evidence="2" type="ORF">ILUMI_24033</name>
</gene>
<evidence type="ECO:0000313" key="3">
    <source>
        <dbReference type="Proteomes" id="UP000801492"/>
    </source>
</evidence>
<dbReference type="AlphaFoldDB" id="A0A8K0CBD1"/>
<sequence>MIRPFPKAQQKRMNRKKKISRILTESLEKDALETKYEEKRRKIAAINIKRNLNKATKQKKIQGERSDEDEVHEKELCQEPRESDVEFDVGDESSEIKLGDFVVTKKNIKHFVGRAKKILSGDEYSVTF</sequence>
<feature type="compositionally biased region" description="Basic residues" evidence="1">
    <location>
        <begin position="9"/>
        <end position="20"/>
    </location>
</feature>
<dbReference type="Proteomes" id="UP000801492">
    <property type="component" value="Unassembled WGS sequence"/>
</dbReference>
<evidence type="ECO:0000313" key="2">
    <source>
        <dbReference type="EMBL" id="KAF2882152.1"/>
    </source>
</evidence>
<organism evidence="2 3">
    <name type="scientific">Ignelater luminosus</name>
    <name type="common">Cucubano</name>
    <name type="synonym">Pyrophorus luminosus</name>
    <dbReference type="NCBI Taxonomy" id="2038154"/>
    <lineage>
        <taxon>Eukaryota</taxon>
        <taxon>Metazoa</taxon>
        <taxon>Ecdysozoa</taxon>
        <taxon>Arthropoda</taxon>
        <taxon>Hexapoda</taxon>
        <taxon>Insecta</taxon>
        <taxon>Pterygota</taxon>
        <taxon>Neoptera</taxon>
        <taxon>Endopterygota</taxon>
        <taxon>Coleoptera</taxon>
        <taxon>Polyphaga</taxon>
        <taxon>Elateriformia</taxon>
        <taxon>Elateroidea</taxon>
        <taxon>Elateridae</taxon>
        <taxon>Agrypninae</taxon>
        <taxon>Pyrophorini</taxon>
        <taxon>Ignelater</taxon>
    </lineage>
</organism>
<accession>A0A8K0CBD1</accession>
<reference evidence="2" key="1">
    <citation type="submission" date="2019-08" db="EMBL/GenBank/DDBJ databases">
        <title>The genome of the North American firefly Photinus pyralis.</title>
        <authorList>
            <consortium name="Photinus pyralis genome working group"/>
            <person name="Fallon T.R."/>
            <person name="Sander Lower S.E."/>
            <person name="Weng J.-K."/>
        </authorList>
    </citation>
    <scope>NUCLEOTIDE SEQUENCE</scope>
    <source>
        <strain evidence="2">TRF0915ILg1</strain>
        <tissue evidence="2">Whole body</tissue>
    </source>
</reference>
<keyword evidence="3" id="KW-1185">Reference proteome</keyword>
<feature type="compositionally biased region" description="Basic and acidic residues" evidence="1">
    <location>
        <begin position="61"/>
        <end position="84"/>
    </location>
</feature>
<dbReference type="EMBL" id="VTPC01090649">
    <property type="protein sequence ID" value="KAF2882152.1"/>
    <property type="molecule type" value="Genomic_DNA"/>
</dbReference>
<name>A0A8K0CBD1_IGNLU</name>
<evidence type="ECO:0000256" key="1">
    <source>
        <dbReference type="SAM" id="MobiDB-lite"/>
    </source>
</evidence>
<protein>
    <submittedName>
        <fullName evidence="2">Uncharacterized protein</fullName>
    </submittedName>
</protein>
<feature type="region of interest" description="Disordered" evidence="1">
    <location>
        <begin position="1"/>
        <end position="20"/>
    </location>
</feature>
<proteinExistence type="predicted"/>
<comment type="caution">
    <text evidence="2">The sequence shown here is derived from an EMBL/GenBank/DDBJ whole genome shotgun (WGS) entry which is preliminary data.</text>
</comment>